<reference evidence="1 2" key="1">
    <citation type="submission" date="2020-08" db="EMBL/GenBank/DDBJ databases">
        <title>Genomic Encyclopedia of Type Strains, Phase IV (KMG-IV): sequencing the most valuable type-strain genomes for metagenomic binning, comparative biology and taxonomic classification.</title>
        <authorList>
            <person name="Goeker M."/>
        </authorList>
    </citation>
    <scope>NUCLEOTIDE SEQUENCE [LARGE SCALE GENOMIC DNA]</scope>
    <source>
        <strain evidence="1 2">DSM 11805</strain>
    </source>
</reference>
<proteinExistence type="predicted"/>
<dbReference type="Proteomes" id="UP000572212">
    <property type="component" value="Unassembled WGS sequence"/>
</dbReference>
<gene>
    <name evidence="1" type="ORF">GGQ92_000864</name>
</gene>
<dbReference type="EMBL" id="JACHON010000002">
    <property type="protein sequence ID" value="MBB6512083.1"/>
    <property type="molecule type" value="Genomic_DNA"/>
</dbReference>
<organism evidence="1 2">
    <name type="scientific">Gracilibacillus halotolerans</name>
    <dbReference type="NCBI Taxonomy" id="74386"/>
    <lineage>
        <taxon>Bacteria</taxon>
        <taxon>Bacillati</taxon>
        <taxon>Bacillota</taxon>
        <taxon>Bacilli</taxon>
        <taxon>Bacillales</taxon>
        <taxon>Bacillaceae</taxon>
        <taxon>Gracilibacillus</taxon>
    </lineage>
</organism>
<evidence type="ECO:0008006" key="3">
    <source>
        <dbReference type="Google" id="ProtNLM"/>
    </source>
</evidence>
<dbReference type="RefSeq" id="WP_184244961.1">
    <property type="nucleotide sequence ID" value="NZ_BAAACU010000002.1"/>
</dbReference>
<evidence type="ECO:0000313" key="2">
    <source>
        <dbReference type="Proteomes" id="UP000572212"/>
    </source>
</evidence>
<keyword evidence="2" id="KW-1185">Reference proteome</keyword>
<protein>
    <recommendedName>
        <fullName evidence="3">Cellobiose phosphorylase</fullName>
    </recommendedName>
</protein>
<name>A0A841RKC5_9BACI</name>
<sequence length="1050" mass="120406">MYKLLNDQTFRIENYQTKSPFSSFLPGLAGEDGIPMWVFYVNRGQGIASFGVENKDNAMTEFYPADKAYQMVPLQGFRTFIKGKREGHTFSYEAFNRSHPMIKDSMEIGENWLEIQHHNTYDQLLMDVTYYNLPNQSIPGLIREVTIQNESDNKLKLELMDGLATLFPPNVEYEGYKSISHTLKSWFDVQLVDQQFGYYFMRGSTADEAKVSQNEKGNFYVSLLETKHGESLISPVYDRNLVFGDDLSLRHANYFEAHPLENLLTIEQVATNKTSCGFTPVVQELEANESIKLYTVIGQVDTVDEARNFIKNHISSEKFKSYQKAAIEISKDLTQRVETKTAITSFDAYVKQNFLDNGLRGGFPIVFENDRDKQVFYLYSRKHGDLERDYNYFTISASFYSQGNGNYRDMNQNRRLDVLLEPRVEDKNIKHFVNLIQLDGYNPLAIKTVSFSLNEKNIDLTTYGFPKELYQSFLNLLTDGYTPGDIKSFMLKSNVKLSAPFEVFLTDLLTASDEVLEAEHGEGFWIDHWTYNLDLIDSYLAIYPDKLQSLFFEEEYRFYDSPAFVNPQESKYEYTDGKVRQYNALTLDEPKVNESGANGQWLRANNKKEEIFTTNLFSKLFLLAANKTSTIAPYGLGIEMEAGKPGWNDALNGLPGMLGAGVSELYELKRLLNQLNVSDFSSESHVSLPKEAGIFIENLSNVLTSHGDKKLDLTLWKKITEVREAYRASILNGITDERFTCSIKQALNKIRIMSQIVDQAIQAVESFREDLVPTYFYFEAEFSPEEKTVTKITPHAVLPFLEGIVKQMKLANDVDVARSIYEKVKQSDLYDKKLGMYKTSVSIKEEPIELGRAKFFTPGWLENESIFLHMAYKYLLELLKSGLYDEFFEEIKTGLVVFHDPAVYGRSILENSSFIVSSANPDPSIHGKGFIARLSGSTIEFLHMWFAMFVGQKPFRYENEQLIFQLDPKLPSWLFTEEGNVRFKLFSSIDVTYENKQRNNTYGEIGVKPVRYTCILKSGEEITIENDRLIGELAEKIRSKSVASIHVQLA</sequence>
<comment type="caution">
    <text evidence="1">The sequence shown here is derived from an EMBL/GenBank/DDBJ whole genome shotgun (WGS) entry which is preliminary data.</text>
</comment>
<dbReference type="GO" id="GO:0005975">
    <property type="term" value="P:carbohydrate metabolic process"/>
    <property type="evidence" value="ECO:0007669"/>
    <property type="project" value="InterPro"/>
</dbReference>
<evidence type="ECO:0000313" key="1">
    <source>
        <dbReference type="EMBL" id="MBB6512083.1"/>
    </source>
</evidence>
<accession>A0A841RKC5</accession>
<dbReference type="AlphaFoldDB" id="A0A841RKC5"/>
<dbReference type="SUPFAM" id="SSF48208">
    <property type="entry name" value="Six-hairpin glycosidases"/>
    <property type="match status" value="1"/>
</dbReference>
<dbReference type="InterPro" id="IPR008928">
    <property type="entry name" value="6-hairpin_glycosidase_sf"/>
</dbReference>